<organism evidence="1 2">
    <name type="scientific">Mucuna pruriens</name>
    <name type="common">Velvet bean</name>
    <name type="synonym">Dolichos pruriens</name>
    <dbReference type="NCBI Taxonomy" id="157652"/>
    <lineage>
        <taxon>Eukaryota</taxon>
        <taxon>Viridiplantae</taxon>
        <taxon>Streptophyta</taxon>
        <taxon>Embryophyta</taxon>
        <taxon>Tracheophyta</taxon>
        <taxon>Spermatophyta</taxon>
        <taxon>Magnoliopsida</taxon>
        <taxon>eudicotyledons</taxon>
        <taxon>Gunneridae</taxon>
        <taxon>Pentapetalae</taxon>
        <taxon>rosids</taxon>
        <taxon>fabids</taxon>
        <taxon>Fabales</taxon>
        <taxon>Fabaceae</taxon>
        <taxon>Papilionoideae</taxon>
        <taxon>50 kb inversion clade</taxon>
        <taxon>NPAAA clade</taxon>
        <taxon>indigoferoid/millettioid clade</taxon>
        <taxon>Phaseoleae</taxon>
        <taxon>Mucuna</taxon>
    </lineage>
</organism>
<sequence>MEDKRVSKQVEIDAKHRTQIVRGSERLRLRVQLCSDRTCDIETLFVVERGRNRDARVMEFQALRLSVGGRISVNACKLRLEQLLGRISRDILKRSAFGGCS</sequence>
<dbReference type="EMBL" id="QJKJ01002209">
    <property type="protein sequence ID" value="RDY03792.1"/>
    <property type="molecule type" value="Genomic_DNA"/>
</dbReference>
<name>A0A371HM61_MUCPR</name>
<comment type="caution">
    <text evidence="1">The sequence shown here is derived from an EMBL/GenBank/DDBJ whole genome shotgun (WGS) entry which is preliminary data.</text>
</comment>
<accession>A0A371HM61</accession>
<keyword evidence="2" id="KW-1185">Reference proteome</keyword>
<proteinExistence type="predicted"/>
<reference evidence="1" key="1">
    <citation type="submission" date="2018-05" db="EMBL/GenBank/DDBJ databases">
        <title>Draft genome of Mucuna pruriens seed.</title>
        <authorList>
            <person name="Nnadi N.E."/>
            <person name="Vos R."/>
            <person name="Hasami M.H."/>
            <person name="Devisetty U.K."/>
            <person name="Aguiy J.C."/>
        </authorList>
    </citation>
    <scope>NUCLEOTIDE SEQUENCE [LARGE SCALE GENOMIC DNA]</scope>
    <source>
        <strain evidence="1">JCA_2017</strain>
    </source>
</reference>
<evidence type="ECO:0000313" key="1">
    <source>
        <dbReference type="EMBL" id="RDY03792.1"/>
    </source>
</evidence>
<feature type="non-terminal residue" evidence="1">
    <location>
        <position position="1"/>
    </location>
</feature>
<dbReference type="AlphaFoldDB" id="A0A371HM61"/>
<protein>
    <submittedName>
        <fullName evidence="1">Uncharacterized protein</fullName>
    </submittedName>
</protein>
<evidence type="ECO:0000313" key="2">
    <source>
        <dbReference type="Proteomes" id="UP000257109"/>
    </source>
</evidence>
<gene>
    <name evidence="1" type="ORF">CR513_12580</name>
</gene>
<dbReference type="Proteomes" id="UP000257109">
    <property type="component" value="Unassembled WGS sequence"/>
</dbReference>